<proteinExistence type="predicted"/>
<dbReference type="Proteomes" id="UP000521872">
    <property type="component" value="Unassembled WGS sequence"/>
</dbReference>
<sequence length="179" mass="18494">MAYAQSSQGPPPVPPPPPPNFLQQQPPPPPPPLPPLPSGGLPQLPPPPPLPPVPPRPAYGYEVPPGESGSRLPPPRPPLPPDLIRTQNQQQPVPPPPAPGTSGVGYQMLPPSDFGGSVAGGSYGGQGGYVEQVQGQQGIGHGESQPHFENPLIAPRPHRVDPSIPVNVSSPALLDQAES</sequence>
<reference evidence="2 3" key="1">
    <citation type="submission" date="2019-12" db="EMBL/GenBank/DDBJ databases">
        <authorList>
            <person name="Floudas D."/>
            <person name="Bentzer J."/>
            <person name="Ahren D."/>
            <person name="Johansson T."/>
            <person name="Persson P."/>
            <person name="Tunlid A."/>
        </authorList>
    </citation>
    <scope>NUCLEOTIDE SEQUENCE [LARGE SCALE GENOMIC DNA]</scope>
    <source>
        <strain evidence="2 3">CBS 102.39</strain>
    </source>
</reference>
<feature type="compositionally biased region" description="Pro residues" evidence="1">
    <location>
        <begin position="9"/>
        <end position="57"/>
    </location>
</feature>
<feature type="region of interest" description="Disordered" evidence="1">
    <location>
        <begin position="1"/>
        <end position="179"/>
    </location>
</feature>
<evidence type="ECO:0000313" key="3">
    <source>
        <dbReference type="Proteomes" id="UP000521872"/>
    </source>
</evidence>
<name>A0A8H4VPN2_9AGAR</name>
<gene>
    <name evidence="2" type="ORF">D9613_011696</name>
</gene>
<evidence type="ECO:0000256" key="1">
    <source>
        <dbReference type="SAM" id="MobiDB-lite"/>
    </source>
</evidence>
<accession>A0A8H4VPN2</accession>
<comment type="caution">
    <text evidence="2">The sequence shown here is derived from an EMBL/GenBank/DDBJ whole genome shotgun (WGS) entry which is preliminary data.</text>
</comment>
<feature type="compositionally biased region" description="Pro residues" evidence="1">
    <location>
        <begin position="72"/>
        <end position="81"/>
    </location>
</feature>
<dbReference type="AlphaFoldDB" id="A0A8H4VPN2"/>
<evidence type="ECO:0000313" key="2">
    <source>
        <dbReference type="EMBL" id="KAF4618341.1"/>
    </source>
</evidence>
<keyword evidence="3" id="KW-1185">Reference proteome</keyword>
<dbReference type="EMBL" id="JAACJL010000018">
    <property type="protein sequence ID" value="KAF4618341.1"/>
    <property type="molecule type" value="Genomic_DNA"/>
</dbReference>
<protein>
    <submittedName>
        <fullName evidence="2">Uncharacterized protein</fullName>
    </submittedName>
</protein>
<organism evidence="2 3">
    <name type="scientific">Agrocybe pediades</name>
    <dbReference type="NCBI Taxonomy" id="84607"/>
    <lineage>
        <taxon>Eukaryota</taxon>
        <taxon>Fungi</taxon>
        <taxon>Dikarya</taxon>
        <taxon>Basidiomycota</taxon>
        <taxon>Agaricomycotina</taxon>
        <taxon>Agaricomycetes</taxon>
        <taxon>Agaricomycetidae</taxon>
        <taxon>Agaricales</taxon>
        <taxon>Agaricineae</taxon>
        <taxon>Strophariaceae</taxon>
        <taxon>Agrocybe</taxon>
    </lineage>
</organism>
<feature type="compositionally biased region" description="Gly residues" evidence="1">
    <location>
        <begin position="117"/>
        <end position="128"/>
    </location>
</feature>